<dbReference type="InterPro" id="IPR013529">
    <property type="entry name" value="Glyco_hydro_42_N"/>
</dbReference>
<evidence type="ECO:0000313" key="4">
    <source>
        <dbReference type="EMBL" id="MFC4873906.1"/>
    </source>
</evidence>
<dbReference type="InterPro" id="IPR017853">
    <property type="entry name" value="GH"/>
</dbReference>
<reference evidence="5" key="1">
    <citation type="journal article" date="2019" name="Int. J. Syst. Evol. Microbiol.">
        <title>The Global Catalogue of Microorganisms (GCM) 10K type strain sequencing project: providing services to taxonomists for standard genome sequencing and annotation.</title>
        <authorList>
            <consortium name="The Broad Institute Genomics Platform"/>
            <consortium name="The Broad Institute Genome Sequencing Center for Infectious Disease"/>
            <person name="Wu L."/>
            <person name="Ma J."/>
        </authorList>
    </citation>
    <scope>NUCLEOTIDE SEQUENCE [LARGE SCALE GENOMIC DNA]</scope>
    <source>
        <strain evidence="5">CGMCC 4.7466</strain>
    </source>
</reference>
<evidence type="ECO:0000313" key="5">
    <source>
        <dbReference type="Proteomes" id="UP001595818"/>
    </source>
</evidence>
<dbReference type="SUPFAM" id="SSF51445">
    <property type="entry name" value="(Trans)glycosidases"/>
    <property type="match status" value="1"/>
</dbReference>
<name>A0ABV9T5Z2_9BACT</name>
<evidence type="ECO:0000259" key="3">
    <source>
        <dbReference type="Pfam" id="PF02449"/>
    </source>
</evidence>
<comment type="caution">
    <text evidence="4">The sequence shown here is derived from an EMBL/GenBank/DDBJ whole genome shotgun (WGS) entry which is preliminary data.</text>
</comment>
<dbReference type="PANTHER" id="PTHR12631:SF10">
    <property type="entry name" value="BETA-XYLOSIDASE-LIKE PROTEIN-RELATED"/>
    <property type="match status" value="1"/>
</dbReference>
<dbReference type="EMBL" id="JBHSJJ010000013">
    <property type="protein sequence ID" value="MFC4873906.1"/>
    <property type="molecule type" value="Genomic_DNA"/>
</dbReference>
<organism evidence="4 5">
    <name type="scientific">Negadavirga shengliensis</name>
    <dbReference type="NCBI Taxonomy" id="1389218"/>
    <lineage>
        <taxon>Bacteria</taxon>
        <taxon>Pseudomonadati</taxon>
        <taxon>Bacteroidota</taxon>
        <taxon>Cytophagia</taxon>
        <taxon>Cytophagales</taxon>
        <taxon>Cyclobacteriaceae</taxon>
        <taxon>Negadavirga</taxon>
    </lineage>
</organism>
<keyword evidence="1 4" id="KW-0378">Hydrolase</keyword>
<proteinExistence type="predicted"/>
<evidence type="ECO:0000256" key="1">
    <source>
        <dbReference type="ARBA" id="ARBA00022801"/>
    </source>
</evidence>
<dbReference type="GO" id="GO:0004565">
    <property type="term" value="F:beta-galactosidase activity"/>
    <property type="evidence" value="ECO:0007669"/>
    <property type="project" value="UniProtKB-EC"/>
</dbReference>
<keyword evidence="2 4" id="KW-0326">Glycosidase</keyword>
<feature type="domain" description="Glycoside hydrolase family 42 N-terminal" evidence="3">
    <location>
        <begin position="56"/>
        <end position="106"/>
    </location>
</feature>
<dbReference type="RefSeq" id="WP_377067232.1">
    <property type="nucleotide sequence ID" value="NZ_JBHSJJ010000013.1"/>
</dbReference>
<sequence length="494" mass="57335">MKPTICHRVTLILFFIQFICCSPLKAQELQRQNTFPLGIAWGFDYGHNSEPPLFMDKIRELGIHSTKVYLFWNQIEPEKGKYEWGIVDALMEQLAEGDEVLLAIYSASTWATSISTNLLPPSPAKSEKDYYDFIYQLVKRTKGKVKYWQNDCEPNNPVYWAGNKQEFIDQTKVFYKAVKDADPKALVVLGGYDGLFNPPGMPEMPNQKAGLSFFEDVIQEARGFFDVFDLRLYANPYTIRERVAYFRNKLDDIPIICSEYNGPGFMEFPVNRQYGSLLAQWSAAYASQDTAAYYQVQEKIKAFYERKDELAPETRLFLEESDSDYGKLYEKFQAADLVIRNILALEAGVQKTFFWDFWHDTENKYDLMTIMYGKNKMADYENGEFKNYRSLAGVMKGFAHKMEGFQHISQIEISENEDILSFLVEKISGDKIIIIWEKRTDNLSKKLIPEMRTVTLPFKKLHIQDIYGEPVNFEKNEHTFTFPVSSSPVFVISH</sequence>
<dbReference type="Proteomes" id="UP001595818">
    <property type="component" value="Unassembled WGS sequence"/>
</dbReference>
<gene>
    <name evidence="4" type="ORF">ACFPFU_19535</name>
</gene>
<dbReference type="PANTHER" id="PTHR12631">
    <property type="entry name" value="ALPHA-L-IDURONIDASE"/>
    <property type="match status" value="1"/>
</dbReference>
<dbReference type="EC" id="3.2.1.23" evidence="4"/>
<dbReference type="Gene3D" id="3.20.20.80">
    <property type="entry name" value="Glycosidases"/>
    <property type="match status" value="1"/>
</dbReference>
<accession>A0ABV9T5Z2</accession>
<dbReference type="InterPro" id="IPR051923">
    <property type="entry name" value="Glycosyl_Hydrolase_39"/>
</dbReference>
<dbReference type="Pfam" id="PF02449">
    <property type="entry name" value="Glyco_hydro_42"/>
    <property type="match status" value="1"/>
</dbReference>
<evidence type="ECO:0000256" key="2">
    <source>
        <dbReference type="ARBA" id="ARBA00023295"/>
    </source>
</evidence>
<protein>
    <submittedName>
        <fullName evidence="4">Beta-galactosidase</fullName>
        <ecNumber evidence="4">3.2.1.23</ecNumber>
    </submittedName>
</protein>
<keyword evidence="5" id="KW-1185">Reference proteome</keyword>